<gene>
    <name evidence="1" type="ORF">OO17_23190</name>
</gene>
<dbReference type="OrthoDB" id="8283535at2"/>
<name>A0A0D7EB37_RHOPL</name>
<dbReference type="AlphaFoldDB" id="A0A0D7EB37"/>
<dbReference type="EMBL" id="JXXE01000514">
    <property type="protein sequence ID" value="KIZ38074.1"/>
    <property type="molecule type" value="Genomic_DNA"/>
</dbReference>
<proteinExistence type="predicted"/>
<sequence length="64" mass="6843">MTTVNTQPADIVWGARNIGIAIGRTEKATFAMLETGKVPGARKIAGRWAFTPAVFFAKFSEATA</sequence>
<evidence type="ECO:0008006" key="3">
    <source>
        <dbReference type="Google" id="ProtNLM"/>
    </source>
</evidence>
<dbReference type="RefSeq" id="WP_044416122.1">
    <property type="nucleotide sequence ID" value="NZ_JXXE01000514.1"/>
</dbReference>
<comment type="caution">
    <text evidence="1">The sequence shown here is derived from an EMBL/GenBank/DDBJ whole genome shotgun (WGS) entry which is preliminary data.</text>
</comment>
<protein>
    <recommendedName>
        <fullName evidence="3">DNA-binding protein</fullName>
    </recommendedName>
</protein>
<dbReference type="PATRIC" id="fig|1076.23.peg.5538"/>
<evidence type="ECO:0000313" key="1">
    <source>
        <dbReference type="EMBL" id="KIZ38074.1"/>
    </source>
</evidence>
<organism evidence="1 2">
    <name type="scientific">Rhodopseudomonas palustris</name>
    <dbReference type="NCBI Taxonomy" id="1076"/>
    <lineage>
        <taxon>Bacteria</taxon>
        <taxon>Pseudomonadati</taxon>
        <taxon>Pseudomonadota</taxon>
        <taxon>Alphaproteobacteria</taxon>
        <taxon>Hyphomicrobiales</taxon>
        <taxon>Nitrobacteraceae</taxon>
        <taxon>Rhodopseudomonas</taxon>
    </lineage>
</organism>
<evidence type="ECO:0000313" key="2">
    <source>
        <dbReference type="Proteomes" id="UP000032515"/>
    </source>
</evidence>
<reference evidence="1 2" key="1">
    <citation type="submission" date="2014-11" db="EMBL/GenBank/DDBJ databases">
        <title>Genomics and ecophysiology of heterotrophic nitrogen fixing bacteria isolated from estuarine surface water.</title>
        <authorList>
            <person name="Bentzon-Tilia M."/>
            <person name="Severin I."/>
            <person name="Hansen L.H."/>
            <person name="Riemann L."/>
        </authorList>
    </citation>
    <scope>NUCLEOTIDE SEQUENCE [LARGE SCALE GENOMIC DNA]</scope>
    <source>
        <strain evidence="1 2">BAL398</strain>
    </source>
</reference>
<dbReference type="Proteomes" id="UP000032515">
    <property type="component" value="Unassembled WGS sequence"/>
</dbReference>
<accession>A0A0D7EB37</accession>